<organism evidence="3 4">
    <name type="scientific">Pleurodeles waltl</name>
    <name type="common">Iberian ribbed newt</name>
    <dbReference type="NCBI Taxonomy" id="8319"/>
    <lineage>
        <taxon>Eukaryota</taxon>
        <taxon>Metazoa</taxon>
        <taxon>Chordata</taxon>
        <taxon>Craniata</taxon>
        <taxon>Vertebrata</taxon>
        <taxon>Euteleostomi</taxon>
        <taxon>Amphibia</taxon>
        <taxon>Batrachia</taxon>
        <taxon>Caudata</taxon>
        <taxon>Salamandroidea</taxon>
        <taxon>Salamandridae</taxon>
        <taxon>Pleurodelinae</taxon>
        <taxon>Pleurodeles</taxon>
    </lineage>
</organism>
<accession>A0AAV7MCD1</accession>
<dbReference type="GO" id="GO:0005200">
    <property type="term" value="F:structural constituent of cytoskeleton"/>
    <property type="evidence" value="ECO:0007669"/>
    <property type="project" value="TreeGrafter"/>
</dbReference>
<dbReference type="Proteomes" id="UP001066276">
    <property type="component" value="Chromosome 10"/>
</dbReference>
<evidence type="ECO:0000256" key="1">
    <source>
        <dbReference type="ARBA" id="ARBA00023054"/>
    </source>
</evidence>
<reference evidence="3" key="1">
    <citation type="journal article" date="2022" name="bioRxiv">
        <title>Sequencing and chromosome-scale assembly of the giantPleurodeles waltlgenome.</title>
        <authorList>
            <person name="Brown T."/>
            <person name="Elewa A."/>
            <person name="Iarovenko S."/>
            <person name="Subramanian E."/>
            <person name="Araus A.J."/>
            <person name="Petzold A."/>
            <person name="Susuki M."/>
            <person name="Suzuki K.-i.T."/>
            <person name="Hayashi T."/>
            <person name="Toyoda A."/>
            <person name="Oliveira C."/>
            <person name="Osipova E."/>
            <person name="Leigh N.D."/>
            <person name="Simon A."/>
            <person name="Yun M.H."/>
        </authorList>
    </citation>
    <scope>NUCLEOTIDE SEQUENCE</scope>
    <source>
        <strain evidence="3">20211129_DDA</strain>
        <tissue evidence="3">Liver</tissue>
    </source>
</reference>
<evidence type="ECO:0000256" key="2">
    <source>
        <dbReference type="SAM" id="Coils"/>
    </source>
</evidence>
<dbReference type="GO" id="GO:0090435">
    <property type="term" value="P:protein localization to nuclear envelope"/>
    <property type="evidence" value="ECO:0007669"/>
    <property type="project" value="TreeGrafter"/>
</dbReference>
<dbReference type="GO" id="GO:0005652">
    <property type="term" value="C:nuclear lamina"/>
    <property type="evidence" value="ECO:0007669"/>
    <property type="project" value="TreeGrafter"/>
</dbReference>
<dbReference type="SUPFAM" id="SSF64593">
    <property type="entry name" value="Intermediate filament protein, coiled coil region"/>
    <property type="match status" value="1"/>
</dbReference>
<dbReference type="Gene3D" id="1.20.5.1160">
    <property type="entry name" value="Vasodilator-stimulated phosphoprotein"/>
    <property type="match status" value="1"/>
</dbReference>
<dbReference type="GO" id="GO:0031507">
    <property type="term" value="P:heterochromatin formation"/>
    <property type="evidence" value="ECO:0007669"/>
    <property type="project" value="TreeGrafter"/>
</dbReference>
<keyword evidence="1 2" id="KW-0175">Coiled coil</keyword>
<protein>
    <submittedName>
        <fullName evidence="3">Uncharacterized protein</fullName>
    </submittedName>
</protein>
<dbReference type="PANTHER" id="PTHR45721">
    <property type="entry name" value="LAMIN DM0-RELATED"/>
    <property type="match status" value="1"/>
</dbReference>
<feature type="coiled-coil region" evidence="2">
    <location>
        <begin position="119"/>
        <end position="153"/>
    </location>
</feature>
<dbReference type="GO" id="GO:0006998">
    <property type="term" value="P:nuclear envelope organization"/>
    <property type="evidence" value="ECO:0007669"/>
    <property type="project" value="TreeGrafter"/>
</dbReference>
<gene>
    <name evidence="3" type="ORF">NDU88_004673</name>
</gene>
<sequence>MPVCVRKWNEALYEGELAMFDESPRERANLQNKLGKFKSDLDKITKNDKKKESDLSGALARIKVLEALFHGNEAERNTSINEKRTLEGDVADLQAQLAKIYLSRHTLFCDCKNVLKKQMEKETLMRVDFKNRCQRLQEELDFQKNVYAKASSAKDRIRGLEEILTSERDKYRNTPHGKEWKMADMRERMQQQLNKYQDCLMCSWPWTWRSVLTGSCWKERKNGWSTH</sequence>
<dbReference type="EMBL" id="JANPWB010000014">
    <property type="protein sequence ID" value="KAJ1099573.1"/>
    <property type="molecule type" value="Genomic_DNA"/>
</dbReference>
<dbReference type="GO" id="GO:0007097">
    <property type="term" value="P:nuclear migration"/>
    <property type="evidence" value="ECO:0007669"/>
    <property type="project" value="TreeGrafter"/>
</dbReference>
<name>A0AAV7MCD1_PLEWA</name>
<proteinExistence type="predicted"/>
<evidence type="ECO:0000313" key="3">
    <source>
        <dbReference type="EMBL" id="KAJ1099573.1"/>
    </source>
</evidence>
<dbReference type="AlphaFoldDB" id="A0AAV7MCD1"/>
<keyword evidence="4" id="KW-1185">Reference proteome</keyword>
<dbReference type="GO" id="GO:0051664">
    <property type="term" value="P:nuclear pore localization"/>
    <property type="evidence" value="ECO:0007669"/>
    <property type="project" value="TreeGrafter"/>
</dbReference>
<dbReference type="PANTHER" id="PTHR45721:SF2">
    <property type="entry name" value="LAMIN-B2"/>
    <property type="match status" value="1"/>
</dbReference>
<evidence type="ECO:0000313" key="4">
    <source>
        <dbReference type="Proteomes" id="UP001066276"/>
    </source>
</evidence>
<comment type="caution">
    <text evidence="3">The sequence shown here is derived from an EMBL/GenBank/DDBJ whole genome shotgun (WGS) entry which is preliminary data.</text>
</comment>